<name>A0ABD5IV13_9BACL</name>
<sequence>MELRCEKNTGYMFSPKIVREGNETLTSYDGISLGTTYRVYGIILYEEGIYYLIYDDFKMPNWYPAELFSVISNSLPEKWYFKHFGQSESLTAIWGYYELVHSEKHFDGLSEQEPEEIELFLKIKEEMYN</sequence>
<organism evidence="1 2">
    <name type="scientific">Anoxybacteroides rupiense</name>
    <dbReference type="NCBI Taxonomy" id="311460"/>
    <lineage>
        <taxon>Bacteria</taxon>
        <taxon>Bacillati</taxon>
        <taxon>Bacillota</taxon>
        <taxon>Bacilli</taxon>
        <taxon>Bacillales</taxon>
        <taxon>Anoxybacillaceae</taxon>
        <taxon>Anoxybacteroides</taxon>
    </lineage>
</organism>
<evidence type="ECO:0000313" key="2">
    <source>
        <dbReference type="Proteomes" id="UP001339962"/>
    </source>
</evidence>
<dbReference type="EMBL" id="JARTLI010000015">
    <property type="protein sequence ID" value="MED5052160.1"/>
    <property type="molecule type" value="Genomic_DNA"/>
</dbReference>
<dbReference type="RefSeq" id="WP_080859892.1">
    <property type="nucleotide sequence ID" value="NZ_JACIDF010000021.1"/>
</dbReference>
<dbReference type="Proteomes" id="UP001339962">
    <property type="component" value="Unassembled WGS sequence"/>
</dbReference>
<proteinExistence type="predicted"/>
<comment type="caution">
    <text evidence="1">The sequence shown here is derived from an EMBL/GenBank/DDBJ whole genome shotgun (WGS) entry which is preliminary data.</text>
</comment>
<protein>
    <submittedName>
        <fullName evidence="1">Phosphoribosylaminoimidazole synthetase</fullName>
    </submittedName>
</protein>
<accession>A0ABD5IV13</accession>
<evidence type="ECO:0000313" key="1">
    <source>
        <dbReference type="EMBL" id="MED5052160.1"/>
    </source>
</evidence>
<dbReference type="AlphaFoldDB" id="A0ABD5IV13"/>
<reference evidence="1 2" key="1">
    <citation type="submission" date="2023-03" db="EMBL/GenBank/DDBJ databases">
        <title>Bacillus Genome Sequencing.</title>
        <authorList>
            <person name="Dunlap C."/>
        </authorList>
    </citation>
    <scope>NUCLEOTIDE SEQUENCE [LARGE SCALE GENOMIC DNA]</scope>
    <source>
        <strain evidence="1 2">NRS-38</strain>
    </source>
</reference>
<gene>
    <name evidence="1" type="ORF">P9850_09870</name>
</gene>